<evidence type="ECO:0000259" key="2">
    <source>
        <dbReference type="Pfam" id="PF23155"/>
    </source>
</evidence>
<dbReference type="EMBL" id="KB446536">
    <property type="protein sequence ID" value="EME47447.1"/>
    <property type="molecule type" value="Genomic_DNA"/>
</dbReference>
<accession>N1PVP1</accession>
<gene>
    <name evidence="3" type="ORF">DOTSEDRAFT_69391</name>
</gene>
<reference evidence="4" key="1">
    <citation type="journal article" date="2012" name="PLoS Genet.">
        <title>The genomes of the fungal plant pathogens Cladosporium fulvum and Dothistroma septosporum reveal adaptation to different hosts and lifestyles but also signatures of common ancestry.</title>
        <authorList>
            <person name="de Wit P.J.G.M."/>
            <person name="van der Burgt A."/>
            <person name="Oekmen B."/>
            <person name="Stergiopoulos I."/>
            <person name="Abd-Elsalam K.A."/>
            <person name="Aerts A.L."/>
            <person name="Bahkali A.H."/>
            <person name="Beenen H.G."/>
            <person name="Chettri P."/>
            <person name="Cox M.P."/>
            <person name="Datema E."/>
            <person name="de Vries R.P."/>
            <person name="Dhillon B."/>
            <person name="Ganley A.R."/>
            <person name="Griffiths S.A."/>
            <person name="Guo Y."/>
            <person name="Hamelin R.C."/>
            <person name="Henrissat B."/>
            <person name="Kabir M.S."/>
            <person name="Jashni M.K."/>
            <person name="Kema G."/>
            <person name="Klaubauf S."/>
            <person name="Lapidus A."/>
            <person name="Levasseur A."/>
            <person name="Lindquist E."/>
            <person name="Mehrabi R."/>
            <person name="Ohm R.A."/>
            <person name="Owen T.J."/>
            <person name="Salamov A."/>
            <person name="Schwelm A."/>
            <person name="Schijlen E."/>
            <person name="Sun H."/>
            <person name="van den Burg H.A."/>
            <person name="van Ham R.C.H.J."/>
            <person name="Zhang S."/>
            <person name="Goodwin S.B."/>
            <person name="Grigoriev I.V."/>
            <person name="Collemare J."/>
            <person name="Bradshaw R.E."/>
        </authorList>
    </citation>
    <scope>NUCLEOTIDE SEQUENCE [LARGE SCALE GENOMIC DNA]</scope>
    <source>
        <strain evidence="4">NZE10 / CBS 128990</strain>
    </source>
</reference>
<evidence type="ECO:0000313" key="4">
    <source>
        <dbReference type="Proteomes" id="UP000016933"/>
    </source>
</evidence>
<feature type="compositionally biased region" description="Polar residues" evidence="1">
    <location>
        <begin position="50"/>
        <end position="59"/>
    </location>
</feature>
<feature type="region of interest" description="Disordered" evidence="1">
    <location>
        <begin position="45"/>
        <end position="65"/>
    </location>
</feature>
<evidence type="ECO:0000256" key="1">
    <source>
        <dbReference type="SAM" id="MobiDB-lite"/>
    </source>
</evidence>
<sequence length="213" mass="23874">MFETTFQQTTSTPLPPNISIENGIEILHDCETILRLAPDCRGCKPIPPKNGQTRPNDNATIDPKDRADAETTYWDVEDDLPFIPKRLWSGGVHYTADFTPTSDGCVITVHAPGGFTSINRWRLMREALPEDSEPTLEKVQSKDLLHASTDGSGWYVQIASDARCNRTFAGFVKGFLKNSHVTLQRGFIQQLQGRLAQKEGRRPTLGRRKSSEF</sequence>
<dbReference type="HOGENOM" id="CLU_090697_0_0_1"/>
<dbReference type="PANTHER" id="PTHR38117">
    <property type="entry name" value="NACHT AND WD40 DOMAIN PROTEIN"/>
    <property type="match status" value="1"/>
</dbReference>
<dbReference type="Proteomes" id="UP000016933">
    <property type="component" value="Unassembled WGS sequence"/>
</dbReference>
<name>N1PVP1_DOTSN</name>
<protein>
    <recommendedName>
        <fullName evidence="2">DUF7053 domain-containing protein</fullName>
    </recommendedName>
</protein>
<organism evidence="3 4">
    <name type="scientific">Dothistroma septosporum (strain NZE10 / CBS 128990)</name>
    <name type="common">Red band needle blight fungus</name>
    <name type="synonym">Mycosphaerella pini</name>
    <dbReference type="NCBI Taxonomy" id="675120"/>
    <lineage>
        <taxon>Eukaryota</taxon>
        <taxon>Fungi</taxon>
        <taxon>Dikarya</taxon>
        <taxon>Ascomycota</taxon>
        <taxon>Pezizomycotina</taxon>
        <taxon>Dothideomycetes</taxon>
        <taxon>Dothideomycetidae</taxon>
        <taxon>Mycosphaerellales</taxon>
        <taxon>Mycosphaerellaceae</taxon>
        <taxon>Dothistroma</taxon>
    </lineage>
</organism>
<keyword evidence="4" id="KW-1185">Reference proteome</keyword>
<feature type="domain" description="DUF7053" evidence="2">
    <location>
        <begin position="4"/>
        <end position="192"/>
    </location>
</feature>
<dbReference type="AlphaFoldDB" id="N1PVP1"/>
<dbReference type="eggNOG" id="ENOG502R8N1">
    <property type="taxonomic scope" value="Eukaryota"/>
</dbReference>
<dbReference type="OMA" id="PDCRGCK"/>
<dbReference type="InterPro" id="IPR055481">
    <property type="entry name" value="DUF7053"/>
</dbReference>
<dbReference type="Pfam" id="PF23155">
    <property type="entry name" value="DUF7053"/>
    <property type="match status" value="1"/>
</dbReference>
<evidence type="ECO:0000313" key="3">
    <source>
        <dbReference type="EMBL" id="EME47447.1"/>
    </source>
</evidence>
<dbReference type="OrthoDB" id="3838383at2759"/>
<dbReference type="PANTHER" id="PTHR38117:SF1">
    <property type="entry name" value="DUF3074 DOMAIN-CONTAINING PROTEIN"/>
    <property type="match status" value="1"/>
</dbReference>
<proteinExistence type="predicted"/>
<reference evidence="3 4" key="2">
    <citation type="journal article" date="2012" name="PLoS Pathog.">
        <title>Diverse lifestyles and strategies of plant pathogenesis encoded in the genomes of eighteen Dothideomycetes fungi.</title>
        <authorList>
            <person name="Ohm R.A."/>
            <person name="Feau N."/>
            <person name="Henrissat B."/>
            <person name="Schoch C.L."/>
            <person name="Horwitz B.A."/>
            <person name="Barry K.W."/>
            <person name="Condon B.J."/>
            <person name="Copeland A.C."/>
            <person name="Dhillon B."/>
            <person name="Glaser F."/>
            <person name="Hesse C.N."/>
            <person name="Kosti I."/>
            <person name="LaButti K."/>
            <person name="Lindquist E.A."/>
            <person name="Lucas S."/>
            <person name="Salamov A.A."/>
            <person name="Bradshaw R.E."/>
            <person name="Ciuffetti L."/>
            <person name="Hamelin R.C."/>
            <person name="Kema G.H.J."/>
            <person name="Lawrence C."/>
            <person name="Scott J.A."/>
            <person name="Spatafora J.W."/>
            <person name="Turgeon B.G."/>
            <person name="de Wit P.J.G.M."/>
            <person name="Zhong S."/>
            <person name="Goodwin S.B."/>
            <person name="Grigoriev I.V."/>
        </authorList>
    </citation>
    <scope>NUCLEOTIDE SEQUENCE [LARGE SCALE GENOMIC DNA]</scope>
    <source>
        <strain evidence="4">NZE10 / CBS 128990</strain>
    </source>
</reference>